<dbReference type="PROSITE" id="PS01094">
    <property type="entry name" value="UPF0076"/>
    <property type="match status" value="1"/>
</dbReference>
<evidence type="ECO:0000256" key="1">
    <source>
        <dbReference type="ARBA" id="ARBA00010552"/>
    </source>
</evidence>
<reference evidence="2" key="1">
    <citation type="submission" date="2023-07" db="EMBL/GenBank/DDBJ databases">
        <title>Sorghum-associated microbial communities from plants grown in Nebraska, USA.</title>
        <authorList>
            <person name="Schachtman D."/>
        </authorList>
    </citation>
    <scope>NUCLEOTIDE SEQUENCE</scope>
    <source>
        <strain evidence="2">DS1061</strain>
    </source>
</reference>
<name>A0AB73IMJ8_9BURK</name>
<dbReference type="InterPro" id="IPR035959">
    <property type="entry name" value="RutC-like_sf"/>
</dbReference>
<dbReference type="PANTHER" id="PTHR47328:SF1">
    <property type="entry name" value="RUTC FAMILY PROTEIN YOAB"/>
    <property type="match status" value="1"/>
</dbReference>
<sequence length="117" mass="12864">MFIVQHNDSNARRSRFTIADGIVFCSGNVANTRPASIGVQTQQVLDKIDKELALAGTNKTKILFVQIFLADIERDFAGMNAVWDTWTDPERAPARATVEAKMANPDLLVEMVVTAAL</sequence>
<dbReference type="CDD" id="cd06150">
    <property type="entry name" value="YjgF_YER057c_UK114_like_2"/>
    <property type="match status" value="1"/>
</dbReference>
<comment type="similarity">
    <text evidence="1">Belongs to the RutC family.</text>
</comment>
<protein>
    <submittedName>
        <fullName evidence="2">Enamine deaminase RidA (YjgF/YER057c/UK114 family)</fullName>
    </submittedName>
</protein>
<dbReference type="PANTHER" id="PTHR47328">
    <property type="match status" value="1"/>
</dbReference>
<dbReference type="RefSeq" id="WP_392395888.1">
    <property type="nucleotide sequence ID" value="NZ_JAURTK010000017.1"/>
</dbReference>
<comment type="caution">
    <text evidence="2">The sequence shown here is derived from an EMBL/GenBank/DDBJ whole genome shotgun (WGS) entry which is preliminary data.</text>
</comment>
<dbReference type="SUPFAM" id="SSF55298">
    <property type="entry name" value="YjgF-like"/>
    <property type="match status" value="1"/>
</dbReference>
<evidence type="ECO:0000313" key="2">
    <source>
        <dbReference type="EMBL" id="MDP9651232.1"/>
    </source>
</evidence>
<dbReference type="EMBL" id="JAURTK010000017">
    <property type="protein sequence ID" value="MDP9651232.1"/>
    <property type="molecule type" value="Genomic_DNA"/>
</dbReference>
<dbReference type="InterPro" id="IPR006175">
    <property type="entry name" value="YjgF/YER057c/UK114"/>
</dbReference>
<evidence type="ECO:0000313" key="3">
    <source>
        <dbReference type="Proteomes" id="UP001229486"/>
    </source>
</evidence>
<dbReference type="Proteomes" id="UP001229486">
    <property type="component" value="Unassembled WGS sequence"/>
</dbReference>
<dbReference type="InterPro" id="IPR019897">
    <property type="entry name" value="RidA_CS"/>
</dbReference>
<accession>A0AB73IMJ8</accession>
<dbReference type="Pfam" id="PF01042">
    <property type="entry name" value="Ribonuc_L-PSP"/>
    <property type="match status" value="1"/>
</dbReference>
<dbReference type="Gene3D" id="3.30.1330.40">
    <property type="entry name" value="RutC-like"/>
    <property type="match status" value="1"/>
</dbReference>
<organism evidence="2 3">
    <name type="scientific">Paraburkholderia caledonica</name>
    <dbReference type="NCBI Taxonomy" id="134536"/>
    <lineage>
        <taxon>Bacteria</taxon>
        <taxon>Pseudomonadati</taxon>
        <taxon>Pseudomonadota</taxon>
        <taxon>Betaproteobacteria</taxon>
        <taxon>Burkholderiales</taxon>
        <taxon>Burkholderiaceae</taxon>
        <taxon>Paraburkholderia</taxon>
    </lineage>
</organism>
<dbReference type="AlphaFoldDB" id="A0AB73IMJ8"/>
<gene>
    <name evidence="2" type="ORF">J2793_006707</name>
</gene>
<dbReference type="InterPro" id="IPR035709">
    <property type="entry name" value="YoaB-like"/>
</dbReference>
<proteinExistence type="inferred from homology"/>